<evidence type="ECO:0008006" key="4">
    <source>
        <dbReference type="Google" id="ProtNLM"/>
    </source>
</evidence>
<name>A0ABR4HNQ1_9EURO</name>
<feature type="chain" id="PRO_5046854218" description="Secreted protein" evidence="1">
    <location>
        <begin position="27"/>
        <end position="69"/>
    </location>
</feature>
<gene>
    <name evidence="2" type="ORF">BJX63DRAFT_386131</name>
</gene>
<protein>
    <recommendedName>
        <fullName evidence="4">Secreted protein</fullName>
    </recommendedName>
</protein>
<evidence type="ECO:0000256" key="1">
    <source>
        <dbReference type="SAM" id="SignalP"/>
    </source>
</evidence>
<evidence type="ECO:0000313" key="2">
    <source>
        <dbReference type="EMBL" id="KAL2817105.1"/>
    </source>
</evidence>
<keyword evidence="1" id="KW-0732">Signal</keyword>
<dbReference type="Proteomes" id="UP001610334">
    <property type="component" value="Unassembled WGS sequence"/>
</dbReference>
<dbReference type="EMBL" id="JBFXLT010000019">
    <property type="protein sequence ID" value="KAL2817105.1"/>
    <property type="molecule type" value="Genomic_DNA"/>
</dbReference>
<proteinExistence type="predicted"/>
<keyword evidence="3" id="KW-1185">Reference proteome</keyword>
<accession>A0ABR4HNQ1</accession>
<sequence>MHRGSKVERILYEALVCLFLVRLLSACVRELNSGQCELPKIKLCRRVAKLDTKGKGLSTMDGATQLFRK</sequence>
<reference evidence="2 3" key="1">
    <citation type="submission" date="2024-07" db="EMBL/GenBank/DDBJ databases">
        <title>Section-level genome sequencing and comparative genomics of Aspergillus sections Usti and Cavernicolus.</title>
        <authorList>
            <consortium name="Lawrence Berkeley National Laboratory"/>
            <person name="Nybo J.L."/>
            <person name="Vesth T.C."/>
            <person name="Theobald S."/>
            <person name="Frisvad J.C."/>
            <person name="Larsen T.O."/>
            <person name="Kjaerboelling I."/>
            <person name="Rothschild-Mancinelli K."/>
            <person name="Lyhne E.K."/>
            <person name="Kogle M.E."/>
            <person name="Barry K."/>
            <person name="Clum A."/>
            <person name="Na H."/>
            <person name="Ledsgaard L."/>
            <person name="Lin J."/>
            <person name="Lipzen A."/>
            <person name="Kuo A."/>
            <person name="Riley R."/>
            <person name="Mondo S."/>
            <person name="Labutti K."/>
            <person name="Haridas S."/>
            <person name="Pangalinan J."/>
            <person name="Salamov A.A."/>
            <person name="Simmons B.A."/>
            <person name="Magnuson J.K."/>
            <person name="Chen J."/>
            <person name="Drula E."/>
            <person name="Henrissat B."/>
            <person name="Wiebenga A."/>
            <person name="Lubbers R.J."/>
            <person name="Gomes A.C."/>
            <person name="Makela M.R."/>
            <person name="Stajich J."/>
            <person name="Grigoriev I.V."/>
            <person name="Mortensen U.H."/>
            <person name="De Vries R.P."/>
            <person name="Baker S.E."/>
            <person name="Andersen M.R."/>
        </authorList>
    </citation>
    <scope>NUCLEOTIDE SEQUENCE [LARGE SCALE GENOMIC DNA]</scope>
    <source>
        <strain evidence="2 3">CBS 588.65</strain>
    </source>
</reference>
<comment type="caution">
    <text evidence="2">The sequence shown here is derived from an EMBL/GenBank/DDBJ whole genome shotgun (WGS) entry which is preliminary data.</text>
</comment>
<feature type="signal peptide" evidence="1">
    <location>
        <begin position="1"/>
        <end position="26"/>
    </location>
</feature>
<organism evidence="2 3">
    <name type="scientific">Aspergillus granulosus</name>
    <dbReference type="NCBI Taxonomy" id="176169"/>
    <lineage>
        <taxon>Eukaryota</taxon>
        <taxon>Fungi</taxon>
        <taxon>Dikarya</taxon>
        <taxon>Ascomycota</taxon>
        <taxon>Pezizomycotina</taxon>
        <taxon>Eurotiomycetes</taxon>
        <taxon>Eurotiomycetidae</taxon>
        <taxon>Eurotiales</taxon>
        <taxon>Aspergillaceae</taxon>
        <taxon>Aspergillus</taxon>
        <taxon>Aspergillus subgen. Nidulantes</taxon>
    </lineage>
</organism>
<evidence type="ECO:0000313" key="3">
    <source>
        <dbReference type="Proteomes" id="UP001610334"/>
    </source>
</evidence>